<accession>A0A166MQP9</accession>
<evidence type="ECO:0000313" key="2">
    <source>
        <dbReference type="Proteomes" id="UP000077266"/>
    </source>
</evidence>
<evidence type="ECO:0000313" key="1">
    <source>
        <dbReference type="EMBL" id="KZV78296.1"/>
    </source>
</evidence>
<dbReference type="InParanoid" id="A0A166MQP9"/>
<dbReference type="AlphaFoldDB" id="A0A166MQP9"/>
<keyword evidence="2" id="KW-1185">Reference proteome</keyword>
<organism evidence="1 2">
    <name type="scientific">Exidia glandulosa HHB12029</name>
    <dbReference type="NCBI Taxonomy" id="1314781"/>
    <lineage>
        <taxon>Eukaryota</taxon>
        <taxon>Fungi</taxon>
        <taxon>Dikarya</taxon>
        <taxon>Basidiomycota</taxon>
        <taxon>Agaricomycotina</taxon>
        <taxon>Agaricomycetes</taxon>
        <taxon>Auriculariales</taxon>
        <taxon>Exidiaceae</taxon>
        <taxon>Exidia</taxon>
    </lineage>
</organism>
<gene>
    <name evidence="1" type="ORF">EXIGLDRAFT_717182</name>
</gene>
<reference evidence="1 2" key="1">
    <citation type="journal article" date="2016" name="Mol. Biol. Evol.">
        <title>Comparative Genomics of Early-Diverging Mushroom-Forming Fungi Provides Insights into the Origins of Lignocellulose Decay Capabilities.</title>
        <authorList>
            <person name="Nagy L.G."/>
            <person name="Riley R."/>
            <person name="Tritt A."/>
            <person name="Adam C."/>
            <person name="Daum C."/>
            <person name="Floudas D."/>
            <person name="Sun H."/>
            <person name="Yadav J.S."/>
            <person name="Pangilinan J."/>
            <person name="Larsson K.H."/>
            <person name="Matsuura K."/>
            <person name="Barry K."/>
            <person name="Labutti K."/>
            <person name="Kuo R."/>
            <person name="Ohm R.A."/>
            <person name="Bhattacharya S.S."/>
            <person name="Shirouzu T."/>
            <person name="Yoshinaga Y."/>
            <person name="Martin F.M."/>
            <person name="Grigoriev I.V."/>
            <person name="Hibbett D.S."/>
        </authorList>
    </citation>
    <scope>NUCLEOTIDE SEQUENCE [LARGE SCALE GENOMIC DNA]</scope>
    <source>
        <strain evidence="1 2">HHB12029</strain>
    </source>
</reference>
<sequence>MWVVRLVPTVARRAAQKLQTLTRDRDPGGCGCVCEWALVAAPPSRALLKTRNGACRLRRESGTVAVAKMLERGWR</sequence>
<name>A0A166MQP9_EXIGL</name>
<dbReference type="EMBL" id="KV426979">
    <property type="protein sequence ID" value="KZV78296.1"/>
    <property type="molecule type" value="Genomic_DNA"/>
</dbReference>
<protein>
    <submittedName>
        <fullName evidence="1">Uncharacterized protein</fullName>
    </submittedName>
</protein>
<proteinExistence type="predicted"/>
<dbReference type="Proteomes" id="UP000077266">
    <property type="component" value="Unassembled WGS sequence"/>
</dbReference>